<organism evidence="13 14">
    <name type="scientific">Dreissena polymorpha</name>
    <name type="common">Zebra mussel</name>
    <name type="synonym">Mytilus polymorpha</name>
    <dbReference type="NCBI Taxonomy" id="45954"/>
    <lineage>
        <taxon>Eukaryota</taxon>
        <taxon>Metazoa</taxon>
        <taxon>Spiralia</taxon>
        <taxon>Lophotrochozoa</taxon>
        <taxon>Mollusca</taxon>
        <taxon>Bivalvia</taxon>
        <taxon>Autobranchia</taxon>
        <taxon>Heteroconchia</taxon>
        <taxon>Euheterodonta</taxon>
        <taxon>Imparidentia</taxon>
        <taxon>Neoheterodontei</taxon>
        <taxon>Myida</taxon>
        <taxon>Dreissenoidea</taxon>
        <taxon>Dreissenidae</taxon>
        <taxon>Dreissena</taxon>
    </lineage>
</organism>
<evidence type="ECO:0000256" key="2">
    <source>
        <dbReference type="ARBA" id="ARBA00009236"/>
    </source>
</evidence>
<dbReference type="PIRSF" id="PIRSF000524">
    <property type="entry name" value="SPT"/>
    <property type="match status" value="1"/>
</dbReference>
<dbReference type="InterPro" id="IPR020578">
    <property type="entry name" value="Aminotrans_V_PyrdxlP_BS"/>
</dbReference>
<protein>
    <recommendedName>
        <fullName evidence="6">Alanine--glyoxylate aminotransferase</fullName>
        <ecNumber evidence="6">2.6.1.44</ecNumber>
    </recommendedName>
</protein>
<dbReference type="Proteomes" id="UP000828390">
    <property type="component" value="Unassembled WGS sequence"/>
</dbReference>
<reference evidence="13" key="1">
    <citation type="journal article" date="2019" name="bioRxiv">
        <title>The Genome of the Zebra Mussel, Dreissena polymorpha: A Resource for Invasive Species Research.</title>
        <authorList>
            <person name="McCartney M.A."/>
            <person name="Auch B."/>
            <person name="Kono T."/>
            <person name="Mallez S."/>
            <person name="Zhang Y."/>
            <person name="Obille A."/>
            <person name="Becker A."/>
            <person name="Abrahante J.E."/>
            <person name="Garbe J."/>
            <person name="Badalamenti J.P."/>
            <person name="Herman A."/>
            <person name="Mangelson H."/>
            <person name="Liachko I."/>
            <person name="Sullivan S."/>
            <person name="Sone E.D."/>
            <person name="Koren S."/>
            <person name="Silverstein K.A.T."/>
            <person name="Beckman K.B."/>
            <person name="Gohl D.M."/>
        </authorList>
    </citation>
    <scope>NUCLEOTIDE SEQUENCE</scope>
    <source>
        <strain evidence="13">Duluth1</strain>
        <tissue evidence="13">Whole animal</tissue>
    </source>
</reference>
<dbReference type="GO" id="GO:0005777">
    <property type="term" value="C:peroxisome"/>
    <property type="evidence" value="ECO:0007669"/>
    <property type="project" value="TreeGrafter"/>
</dbReference>
<dbReference type="EMBL" id="JAIWYP010000005">
    <property type="protein sequence ID" value="KAH3827042.1"/>
    <property type="molecule type" value="Genomic_DNA"/>
</dbReference>
<feature type="binding site" evidence="7">
    <location>
        <position position="405"/>
    </location>
    <ligand>
        <name>substrate</name>
    </ligand>
</feature>
<dbReference type="PANTHER" id="PTHR21152">
    <property type="entry name" value="AMINOTRANSFERASE CLASS V"/>
    <property type="match status" value="1"/>
</dbReference>
<gene>
    <name evidence="13" type="ORF">DPMN_128970</name>
</gene>
<feature type="region of interest" description="Disordered" evidence="11">
    <location>
        <begin position="34"/>
        <end position="59"/>
    </location>
</feature>
<dbReference type="GO" id="GO:0019265">
    <property type="term" value="P:glycine biosynthetic process, by transamination of glyoxylate"/>
    <property type="evidence" value="ECO:0007669"/>
    <property type="project" value="TreeGrafter"/>
</dbReference>
<feature type="modified residue" description="N6-(pyridoxal phosphate)lysine" evidence="8">
    <location>
        <position position="254"/>
    </location>
</feature>
<evidence type="ECO:0000256" key="5">
    <source>
        <dbReference type="ARBA" id="ARBA00022898"/>
    </source>
</evidence>
<evidence type="ECO:0000256" key="9">
    <source>
        <dbReference type="RuleBase" id="RU004075"/>
    </source>
</evidence>
<keyword evidence="14" id="KW-1185">Reference proteome</keyword>
<proteinExistence type="inferred from homology"/>
<sequence>METNIVLNALKMATCRRKLLRTVRLLHRMSGTTPEAIVGSGTEGRGVATMPVTAPPDSLTKPMNFPLKTLMGPGPSNCPPRVLNASALPMLGHLHPEFTQIMDEVKAGIQYAFQTGNKWTLCVSATGHGAMEAAATNLVEEGDVALVCENGLWGQRFADMAQRNGAVVVKLQKPMGTVFSLDEIEKGLTEHKPRVLFITHGESSGTTVQQLPGIGDLCHKHACLLLVDSVAAMGGVPLFMDSWGIDVMYTGAQKVLSAPPGASPISFSDRARQKVQSRKSPPRSYYFDMNHLANYWGCDGEARRYHHTGPISSVYAIREGLARLADVGLEKSWEIHSACAKMLHNGIEELGLELFVKDEAARLPCITGVRVPEGVNWKQVSDLAMKDYRVEISGGLGAMAGKIWRIGLMGYNCTPDNVRLVLRALKHGLEQVGFKTRGGHEK</sequence>
<evidence type="ECO:0000256" key="6">
    <source>
        <dbReference type="PIRNR" id="PIRNR000524"/>
    </source>
</evidence>
<keyword evidence="5 6" id="KW-0663">Pyridoxal phosphate</keyword>
<dbReference type="AlphaFoldDB" id="A0A9D4H855"/>
<evidence type="ECO:0000256" key="7">
    <source>
        <dbReference type="PIRSR" id="PIRSR000524-1"/>
    </source>
</evidence>
<dbReference type="InterPro" id="IPR024169">
    <property type="entry name" value="SP_NH2Trfase/AEP_transaminase"/>
</dbReference>
<dbReference type="CDD" id="cd06451">
    <property type="entry name" value="AGAT_like"/>
    <property type="match status" value="1"/>
</dbReference>
<evidence type="ECO:0000256" key="1">
    <source>
        <dbReference type="ARBA" id="ARBA00001933"/>
    </source>
</evidence>
<evidence type="ECO:0000256" key="3">
    <source>
        <dbReference type="ARBA" id="ARBA00022576"/>
    </source>
</evidence>
<dbReference type="EC" id="2.6.1.44" evidence="6"/>
<dbReference type="Gene3D" id="3.40.640.10">
    <property type="entry name" value="Type I PLP-dependent aspartate aminotransferase-like (Major domain)"/>
    <property type="match status" value="1"/>
</dbReference>
<evidence type="ECO:0000256" key="11">
    <source>
        <dbReference type="SAM" id="MobiDB-lite"/>
    </source>
</evidence>
<name>A0A9D4H855_DREPO</name>
<dbReference type="InterPro" id="IPR000192">
    <property type="entry name" value="Aminotrans_V_dom"/>
</dbReference>
<dbReference type="PROSITE" id="PS00595">
    <property type="entry name" value="AA_TRANSFER_CLASS_5"/>
    <property type="match status" value="1"/>
</dbReference>
<evidence type="ECO:0000256" key="10">
    <source>
        <dbReference type="RuleBase" id="RU004504"/>
    </source>
</evidence>
<dbReference type="FunFam" id="3.90.1150.10:FF:000039">
    <property type="entry name" value="Serine--pyruvate aminotransferase"/>
    <property type="match status" value="1"/>
</dbReference>
<dbReference type="PANTHER" id="PTHR21152:SF40">
    <property type="entry name" value="ALANINE--GLYOXYLATE AMINOTRANSFERASE"/>
    <property type="match status" value="1"/>
</dbReference>
<evidence type="ECO:0000256" key="4">
    <source>
        <dbReference type="ARBA" id="ARBA00022679"/>
    </source>
</evidence>
<feature type="domain" description="Aminotransferase class V" evidence="12">
    <location>
        <begin position="85"/>
        <end position="412"/>
    </location>
</feature>
<dbReference type="Pfam" id="PF00266">
    <property type="entry name" value="Aminotran_5"/>
    <property type="match status" value="1"/>
</dbReference>
<dbReference type="FunFam" id="3.40.640.10:FF:000027">
    <property type="entry name" value="Serine--pyruvate aminotransferase, mitochondrial"/>
    <property type="match status" value="1"/>
</dbReference>
<comment type="caution">
    <text evidence="13">The sequence shown here is derived from an EMBL/GenBank/DDBJ whole genome shotgun (WGS) entry which is preliminary data.</text>
</comment>
<dbReference type="Gene3D" id="3.90.1150.10">
    <property type="entry name" value="Aspartate Aminotransferase, domain 1"/>
    <property type="match status" value="1"/>
</dbReference>
<dbReference type="InterPro" id="IPR015424">
    <property type="entry name" value="PyrdxlP-dep_Trfase"/>
</dbReference>
<reference evidence="13" key="2">
    <citation type="submission" date="2020-11" db="EMBL/GenBank/DDBJ databases">
        <authorList>
            <person name="McCartney M.A."/>
            <person name="Auch B."/>
            <person name="Kono T."/>
            <person name="Mallez S."/>
            <person name="Becker A."/>
            <person name="Gohl D.M."/>
            <person name="Silverstein K.A.T."/>
            <person name="Koren S."/>
            <person name="Bechman K.B."/>
            <person name="Herman A."/>
            <person name="Abrahante J.E."/>
            <person name="Garbe J."/>
        </authorList>
    </citation>
    <scope>NUCLEOTIDE SEQUENCE</scope>
    <source>
        <strain evidence="13">Duluth1</strain>
        <tissue evidence="13">Whole animal</tissue>
    </source>
</reference>
<evidence type="ECO:0000313" key="13">
    <source>
        <dbReference type="EMBL" id="KAH3827042.1"/>
    </source>
</evidence>
<comment type="catalytic activity">
    <reaction evidence="6">
        <text>glyoxylate + L-alanine = glycine + pyruvate</text>
        <dbReference type="Rhea" id="RHEA:24248"/>
        <dbReference type="ChEBI" id="CHEBI:15361"/>
        <dbReference type="ChEBI" id="CHEBI:36655"/>
        <dbReference type="ChEBI" id="CHEBI:57305"/>
        <dbReference type="ChEBI" id="CHEBI:57972"/>
        <dbReference type="EC" id="2.6.1.44"/>
    </reaction>
</comment>
<keyword evidence="3" id="KW-0032">Aminotransferase</keyword>
<keyword evidence="4" id="KW-0808">Transferase</keyword>
<dbReference type="SUPFAM" id="SSF53383">
    <property type="entry name" value="PLP-dependent transferases"/>
    <property type="match status" value="1"/>
</dbReference>
<comment type="similarity">
    <text evidence="2 6 9">Belongs to the class-V pyridoxal-phosphate-dependent aminotransferase family.</text>
</comment>
<dbReference type="GO" id="GO:0004760">
    <property type="term" value="F:L-serine-pyruvate transaminase activity"/>
    <property type="evidence" value="ECO:0007669"/>
    <property type="project" value="TreeGrafter"/>
</dbReference>
<comment type="cofactor">
    <cofactor evidence="1 6 8 10">
        <name>pyridoxal 5'-phosphate</name>
        <dbReference type="ChEBI" id="CHEBI:597326"/>
    </cofactor>
</comment>
<dbReference type="GO" id="GO:0008453">
    <property type="term" value="F:alanine-glyoxylate transaminase activity"/>
    <property type="evidence" value="ECO:0007669"/>
    <property type="project" value="UniProtKB-EC"/>
</dbReference>
<accession>A0A9D4H855</accession>
<dbReference type="InterPro" id="IPR015421">
    <property type="entry name" value="PyrdxlP-dep_Trfase_major"/>
</dbReference>
<evidence type="ECO:0000259" key="12">
    <source>
        <dbReference type="Pfam" id="PF00266"/>
    </source>
</evidence>
<evidence type="ECO:0000313" key="14">
    <source>
        <dbReference type="Proteomes" id="UP000828390"/>
    </source>
</evidence>
<dbReference type="InterPro" id="IPR015422">
    <property type="entry name" value="PyrdxlP-dep_Trfase_small"/>
</dbReference>
<evidence type="ECO:0000256" key="8">
    <source>
        <dbReference type="PIRSR" id="PIRSR000524-50"/>
    </source>
</evidence>